<evidence type="ECO:0000256" key="1">
    <source>
        <dbReference type="SAM" id="MobiDB-lite"/>
    </source>
</evidence>
<dbReference type="Proteomes" id="UP000605992">
    <property type="component" value="Unassembled WGS sequence"/>
</dbReference>
<feature type="chain" id="PRO_5035182812" description="Lipoprotein" evidence="2">
    <location>
        <begin position="21"/>
        <end position="214"/>
    </location>
</feature>
<evidence type="ECO:0000313" key="4">
    <source>
        <dbReference type="Proteomes" id="UP000605992"/>
    </source>
</evidence>
<keyword evidence="2" id="KW-0732">Signal</keyword>
<sequence>MTRWRAAVALSAFAVLTASACGSPQREFRPAGAVAGQPSGTAPAMKPAGVETAAAGTGLQVSVDWPGGLDAAQVAMVKALTDTYTAQWRAVTSRGKDTAYLRGVEDPATKDAYKLVHSFVDHKLSATGVAKMYSLRVASAMGRGAEIHACVDESGVKVVDRSGTPVAKQPAWTKPPKSTFFQAAAIRQGADGKWRIKLFQHAVYPHERAKECVR</sequence>
<keyword evidence="4" id="KW-1185">Reference proteome</keyword>
<reference evidence="3" key="1">
    <citation type="submission" date="2021-01" db="EMBL/GenBank/DDBJ databases">
        <title>Whole genome shotgun sequence of Planotetraspora thailandica NBRC 104271.</title>
        <authorList>
            <person name="Komaki H."/>
            <person name="Tamura T."/>
        </authorList>
    </citation>
    <scope>NUCLEOTIDE SEQUENCE</scope>
    <source>
        <strain evidence="3">NBRC 104271</strain>
    </source>
</reference>
<dbReference type="AlphaFoldDB" id="A0A8J3UYY6"/>
<dbReference type="PROSITE" id="PS51257">
    <property type="entry name" value="PROKAR_LIPOPROTEIN"/>
    <property type="match status" value="1"/>
</dbReference>
<evidence type="ECO:0008006" key="5">
    <source>
        <dbReference type="Google" id="ProtNLM"/>
    </source>
</evidence>
<proteinExistence type="predicted"/>
<evidence type="ECO:0000256" key="2">
    <source>
        <dbReference type="SAM" id="SignalP"/>
    </source>
</evidence>
<evidence type="ECO:0000313" key="3">
    <source>
        <dbReference type="EMBL" id="GII53215.1"/>
    </source>
</evidence>
<dbReference type="EMBL" id="BOOR01000008">
    <property type="protein sequence ID" value="GII53215.1"/>
    <property type="molecule type" value="Genomic_DNA"/>
</dbReference>
<accession>A0A8J3UYY6</accession>
<protein>
    <recommendedName>
        <fullName evidence="5">Lipoprotein</fullName>
    </recommendedName>
</protein>
<dbReference type="RefSeq" id="WP_203943476.1">
    <property type="nucleotide sequence ID" value="NZ_BOOR01000008.1"/>
</dbReference>
<gene>
    <name evidence="3" type="ORF">Pth03_16040</name>
</gene>
<name>A0A8J3UYY6_9ACTN</name>
<comment type="caution">
    <text evidence="3">The sequence shown here is derived from an EMBL/GenBank/DDBJ whole genome shotgun (WGS) entry which is preliminary data.</text>
</comment>
<feature type="region of interest" description="Disordered" evidence="1">
    <location>
        <begin position="27"/>
        <end position="46"/>
    </location>
</feature>
<organism evidence="3 4">
    <name type="scientific">Planotetraspora thailandica</name>
    <dbReference type="NCBI Taxonomy" id="487172"/>
    <lineage>
        <taxon>Bacteria</taxon>
        <taxon>Bacillati</taxon>
        <taxon>Actinomycetota</taxon>
        <taxon>Actinomycetes</taxon>
        <taxon>Streptosporangiales</taxon>
        <taxon>Streptosporangiaceae</taxon>
        <taxon>Planotetraspora</taxon>
    </lineage>
</organism>
<feature type="signal peptide" evidence="2">
    <location>
        <begin position="1"/>
        <end position="20"/>
    </location>
</feature>